<keyword evidence="2" id="KW-0732">Signal</keyword>
<evidence type="ECO:0008006" key="5">
    <source>
        <dbReference type="Google" id="ProtNLM"/>
    </source>
</evidence>
<protein>
    <recommendedName>
        <fullName evidence="5">Lipoprotein</fullName>
    </recommendedName>
</protein>
<accession>A0A1H0NBT7</accession>
<dbReference type="Proteomes" id="UP000198741">
    <property type="component" value="Chromosome I"/>
</dbReference>
<feature type="chain" id="PRO_5039573679" description="Lipoprotein" evidence="2">
    <location>
        <begin position="19"/>
        <end position="261"/>
    </location>
</feature>
<evidence type="ECO:0000256" key="2">
    <source>
        <dbReference type="SAM" id="SignalP"/>
    </source>
</evidence>
<feature type="region of interest" description="Disordered" evidence="1">
    <location>
        <begin position="24"/>
        <end position="101"/>
    </location>
</feature>
<dbReference type="STRING" id="1090615.SAMN04515671_2300"/>
<evidence type="ECO:0000313" key="3">
    <source>
        <dbReference type="EMBL" id="SDO90121.1"/>
    </source>
</evidence>
<evidence type="ECO:0000256" key="1">
    <source>
        <dbReference type="SAM" id="MobiDB-lite"/>
    </source>
</evidence>
<dbReference type="EMBL" id="LT629710">
    <property type="protein sequence ID" value="SDO90121.1"/>
    <property type="molecule type" value="Genomic_DNA"/>
</dbReference>
<sequence length="261" mass="25129">MKRTSWLAAILGAGLLLAGCSSTGGTATANTSSASSAAASSAAAPSSGAAPSSSAEAPSSAPASSAAASSGAPASGSAETSGSSSASEATTAPTTTVGDNSSSLDAQTSAWFSAFCTGFTPVVDLTSDPSSLASSATDLAKAQKALVDFYSKLGSAFTDTADKLKGLPAPTFNGGPEFASKVVIALTKAGPAFTTEAKKLAAIDVSKDPSALSSALTGLSGSMTTALQPLQDLSSLKLTPQTLAGFEAIPACAALKAKTGN</sequence>
<evidence type="ECO:0000313" key="4">
    <source>
        <dbReference type="Proteomes" id="UP000198741"/>
    </source>
</evidence>
<proteinExistence type="predicted"/>
<feature type="signal peptide" evidence="2">
    <location>
        <begin position="1"/>
        <end position="18"/>
    </location>
</feature>
<reference evidence="3 4" key="1">
    <citation type="submission" date="2016-10" db="EMBL/GenBank/DDBJ databases">
        <authorList>
            <person name="de Groot N.N."/>
        </authorList>
    </citation>
    <scope>NUCLEOTIDE SEQUENCE [LARGE SCALE GENOMIC DNA]</scope>
    <source>
        <strain evidence="4">P4-7,KCTC 19426,CECT 7604</strain>
    </source>
</reference>
<gene>
    <name evidence="3" type="ORF">SAMN04515671_2300</name>
</gene>
<dbReference type="OrthoDB" id="5196864at2"/>
<name>A0A1H0NBT7_9ACTN</name>
<keyword evidence="4" id="KW-1185">Reference proteome</keyword>
<dbReference type="RefSeq" id="WP_090476063.1">
    <property type="nucleotide sequence ID" value="NZ_LT629710.1"/>
</dbReference>
<dbReference type="PROSITE" id="PS51257">
    <property type="entry name" value="PROKAR_LIPOPROTEIN"/>
    <property type="match status" value="1"/>
</dbReference>
<feature type="compositionally biased region" description="Low complexity" evidence="1">
    <location>
        <begin position="24"/>
        <end position="96"/>
    </location>
</feature>
<organism evidence="3 4">
    <name type="scientific">Nakamurella panacisegetis</name>
    <dbReference type="NCBI Taxonomy" id="1090615"/>
    <lineage>
        <taxon>Bacteria</taxon>
        <taxon>Bacillati</taxon>
        <taxon>Actinomycetota</taxon>
        <taxon>Actinomycetes</taxon>
        <taxon>Nakamurellales</taxon>
        <taxon>Nakamurellaceae</taxon>
        <taxon>Nakamurella</taxon>
    </lineage>
</organism>
<dbReference type="AlphaFoldDB" id="A0A1H0NBT7"/>